<dbReference type="GO" id="GO:0003723">
    <property type="term" value="F:RNA binding"/>
    <property type="evidence" value="ECO:0007669"/>
    <property type="project" value="TreeGrafter"/>
</dbReference>
<feature type="binding site" evidence="9">
    <location>
        <position position="362"/>
    </location>
    <ligand>
        <name>ATP</name>
        <dbReference type="ChEBI" id="CHEBI:30616"/>
    </ligand>
</feature>
<dbReference type="GO" id="GO:0005829">
    <property type="term" value="C:cytosol"/>
    <property type="evidence" value="ECO:0007669"/>
    <property type="project" value="TreeGrafter"/>
</dbReference>
<dbReference type="GO" id="GO:0006422">
    <property type="term" value="P:aspartyl-tRNA aminoacylation"/>
    <property type="evidence" value="ECO:0007669"/>
    <property type="project" value="UniProtKB-UniRule"/>
</dbReference>
<reference evidence="11 12" key="1">
    <citation type="submission" date="2015-07" db="EMBL/GenBank/DDBJ databases">
        <title>Genome sequence of Leptolinea tardivitalis DSM 16556.</title>
        <authorList>
            <person name="Hemp J."/>
            <person name="Ward L.M."/>
            <person name="Pace L.A."/>
            <person name="Fischer W.W."/>
        </authorList>
    </citation>
    <scope>NUCLEOTIDE SEQUENCE [LARGE SCALE GENOMIC DNA]</scope>
    <source>
        <strain evidence="11 12">YMTK-2</strain>
    </source>
</reference>
<dbReference type="RefSeq" id="WP_062422722.1">
    <property type="nucleotide sequence ID" value="NZ_BBYA01000011.1"/>
</dbReference>
<dbReference type="GO" id="GO:0017101">
    <property type="term" value="C:aminoacyl-tRNA synthetase multienzyme complex"/>
    <property type="evidence" value="ECO:0007669"/>
    <property type="project" value="TreeGrafter"/>
</dbReference>
<keyword evidence="4 9" id="KW-0436">Ligase</keyword>
<dbReference type="InterPro" id="IPR002312">
    <property type="entry name" value="Asp/Asn-tRNA-synth_IIb"/>
</dbReference>
<feature type="binding site" evidence="9">
    <location>
        <begin position="410"/>
        <end position="413"/>
    </location>
    <ligand>
        <name>ATP</name>
        <dbReference type="ChEBI" id="CHEBI:30616"/>
    </ligand>
</feature>
<proteinExistence type="inferred from homology"/>
<keyword evidence="7 9" id="KW-0648">Protein biosynthesis</keyword>
<dbReference type="GO" id="GO:0004815">
    <property type="term" value="F:aspartate-tRNA ligase activity"/>
    <property type="evidence" value="ECO:0007669"/>
    <property type="project" value="UniProtKB-UniRule"/>
</dbReference>
<dbReference type="SUPFAM" id="SSF50249">
    <property type="entry name" value="Nucleic acid-binding proteins"/>
    <property type="match status" value="1"/>
</dbReference>
<name>A0A0P6XIK9_9CHLR</name>
<comment type="caution">
    <text evidence="9">Lacks conserved residue(s) required for the propagation of feature annotation.</text>
</comment>
<dbReference type="PRINTS" id="PR01042">
    <property type="entry name" value="TRNASYNTHASP"/>
</dbReference>
<evidence type="ECO:0000313" key="11">
    <source>
        <dbReference type="EMBL" id="KPL70996.1"/>
    </source>
</evidence>
<dbReference type="FunFam" id="3.30.930.10:FF:000038">
    <property type="entry name" value="Aspartate--tRNA ligase"/>
    <property type="match status" value="1"/>
</dbReference>
<evidence type="ECO:0000256" key="2">
    <source>
        <dbReference type="ARBA" id="ARBA00005312"/>
    </source>
</evidence>
<evidence type="ECO:0000256" key="6">
    <source>
        <dbReference type="ARBA" id="ARBA00022840"/>
    </source>
</evidence>
<comment type="subunit">
    <text evidence="9">Homodimer.</text>
</comment>
<feature type="region of interest" description="Aspartate" evidence="9">
    <location>
        <begin position="190"/>
        <end position="193"/>
    </location>
</feature>
<dbReference type="InterPro" id="IPR004523">
    <property type="entry name" value="Asp-tRNA_synthase_2"/>
</dbReference>
<comment type="similarity">
    <text evidence="2 9">Belongs to the class-II aminoacyl-tRNA synthetase family. Type 2 subfamily.</text>
</comment>
<protein>
    <recommendedName>
        <fullName evidence="9">Aspartate--tRNA ligase</fullName>
        <ecNumber evidence="9">6.1.1.12</ecNumber>
    </recommendedName>
    <alternativeName>
        <fullName evidence="9">Aspartyl-tRNA synthetase</fullName>
        <shortName evidence="9">AspRS</shortName>
    </alternativeName>
</protein>
<dbReference type="GO" id="GO:0005524">
    <property type="term" value="F:ATP binding"/>
    <property type="evidence" value="ECO:0007669"/>
    <property type="project" value="UniProtKB-UniRule"/>
</dbReference>
<comment type="catalytic activity">
    <reaction evidence="9">
        <text>tRNA(Asp) + L-aspartate + ATP = L-aspartyl-tRNA(Asp) + AMP + diphosphate</text>
        <dbReference type="Rhea" id="RHEA:19649"/>
        <dbReference type="Rhea" id="RHEA-COMP:9660"/>
        <dbReference type="Rhea" id="RHEA-COMP:9678"/>
        <dbReference type="ChEBI" id="CHEBI:29991"/>
        <dbReference type="ChEBI" id="CHEBI:30616"/>
        <dbReference type="ChEBI" id="CHEBI:33019"/>
        <dbReference type="ChEBI" id="CHEBI:78442"/>
        <dbReference type="ChEBI" id="CHEBI:78516"/>
        <dbReference type="ChEBI" id="CHEBI:456215"/>
        <dbReference type="EC" id="6.1.1.12"/>
    </reaction>
</comment>
<dbReference type="PANTHER" id="PTHR43450:SF1">
    <property type="entry name" value="ASPARTATE--TRNA LIGASE, CYTOPLASMIC"/>
    <property type="match status" value="1"/>
</dbReference>
<keyword evidence="6 9" id="KW-0067">ATP-binding</keyword>
<dbReference type="InterPro" id="IPR012340">
    <property type="entry name" value="NA-bd_OB-fold"/>
</dbReference>
<dbReference type="PANTHER" id="PTHR43450">
    <property type="entry name" value="ASPARTYL-TRNA SYNTHETASE"/>
    <property type="match status" value="1"/>
</dbReference>
<dbReference type="Gene3D" id="2.40.50.140">
    <property type="entry name" value="Nucleic acid-binding proteins"/>
    <property type="match status" value="1"/>
</dbReference>
<dbReference type="NCBIfam" id="TIGR00458">
    <property type="entry name" value="aspS_nondisc"/>
    <property type="match status" value="1"/>
</dbReference>
<dbReference type="InterPro" id="IPR045864">
    <property type="entry name" value="aa-tRNA-synth_II/BPL/LPL"/>
</dbReference>
<gene>
    <name evidence="9" type="primary">aspS</name>
    <name evidence="11" type="ORF">ADM99_11895</name>
</gene>
<dbReference type="Pfam" id="PF00152">
    <property type="entry name" value="tRNA-synt_2"/>
    <property type="match status" value="1"/>
</dbReference>
<feature type="domain" description="Aminoacyl-transfer RNA synthetases class-II family profile" evidence="10">
    <location>
        <begin position="135"/>
        <end position="439"/>
    </location>
</feature>
<keyword evidence="12" id="KW-1185">Reference proteome</keyword>
<comment type="subcellular location">
    <subcellularLocation>
        <location evidence="1 9">Cytoplasm</location>
    </subcellularLocation>
</comment>
<dbReference type="AlphaFoldDB" id="A0A0P6XIK9"/>
<organism evidence="11 12">
    <name type="scientific">Leptolinea tardivitalis</name>
    <dbReference type="NCBI Taxonomy" id="229920"/>
    <lineage>
        <taxon>Bacteria</taxon>
        <taxon>Bacillati</taxon>
        <taxon>Chloroflexota</taxon>
        <taxon>Anaerolineae</taxon>
        <taxon>Anaerolineales</taxon>
        <taxon>Anaerolineaceae</taxon>
        <taxon>Leptolinea</taxon>
    </lineage>
</organism>
<dbReference type="Pfam" id="PF01336">
    <property type="entry name" value="tRNA_anti-codon"/>
    <property type="match status" value="1"/>
</dbReference>
<keyword evidence="8 9" id="KW-0030">Aminoacyl-tRNA synthetase</keyword>
<dbReference type="EC" id="6.1.1.12" evidence="9"/>
<dbReference type="HAMAP" id="MF_02075">
    <property type="entry name" value="Asp_tRNA_synth_type2"/>
    <property type="match status" value="1"/>
</dbReference>
<comment type="function">
    <text evidence="9">Catalyzes the attachment of L-aspartate to tRNA(Asp) in a two-step reaction: L-aspartate is first activated by ATP to form Asp-AMP and then transferred to the acceptor end of tRNA(Asp).</text>
</comment>
<evidence type="ECO:0000256" key="8">
    <source>
        <dbReference type="ARBA" id="ARBA00023146"/>
    </source>
</evidence>
<evidence type="ECO:0000256" key="9">
    <source>
        <dbReference type="HAMAP-Rule" id="MF_02075"/>
    </source>
</evidence>
<dbReference type="EMBL" id="LGCK01000012">
    <property type="protein sequence ID" value="KPL70996.1"/>
    <property type="molecule type" value="Genomic_DNA"/>
</dbReference>
<evidence type="ECO:0000259" key="10">
    <source>
        <dbReference type="PROSITE" id="PS50862"/>
    </source>
</evidence>
<dbReference type="PROSITE" id="PS50862">
    <property type="entry name" value="AA_TRNA_LIGASE_II"/>
    <property type="match status" value="1"/>
</dbReference>
<dbReference type="OrthoDB" id="9762036at2"/>
<dbReference type="CDD" id="cd00776">
    <property type="entry name" value="AsxRS_core"/>
    <property type="match status" value="1"/>
</dbReference>
<dbReference type="SUPFAM" id="SSF55681">
    <property type="entry name" value="Class II aaRS and biotin synthetases"/>
    <property type="match status" value="1"/>
</dbReference>
<dbReference type="STRING" id="229920.ADM99_11895"/>
<dbReference type="InterPro" id="IPR004365">
    <property type="entry name" value="NA-bd_OB_tRNA"/>
</dbReference>
<keyword evidence="3 9" id="KW-0963">Cytoplasm</keyword>
<evidence type="ECO:0000256" key="3">
    <source>
        <dbReference type="ARBA" id="ARBA00022490"/>
    </source>
</evidence>
<keyword evidence="5 9" id="KW-0547">Nucleotide-binding</keyword>
<sequence length="439" mass="49908">MERTLIGDLRSKIGQSVTVQGWLQVLRDQKKMQFLVLRDQTGAVQIVVEKAASPDQAALISTCGVESALTITGKVIDNPIVKLGGIEMQLESIEVNNNAAIPLAFEPFNDTLPALDFRMDWRYLELRRPENLLIFKIQTTAEMAMREFWLKNGFIEIHSPKMVGTPSEGGAELFSLDYFGRPAYLAQSPQFYKQMAMAAGFERVFEIGPAFRADPSFTSRHMTEFISIDAEISWIDSHEDVMSMQERLLQYTYQKVKDAHGDEIKARFGIDITVPTLPFPRLTMAEAQQILKERNYSVPADKKGDLDPGGERELGQYIKEKYNHEFVFLKDWPIEVRPFYHMRHADNPKLTKSYDLIAKGLEITTGAQREHRRDILEKQALDKGLNLDILSGYLDYFKFGCPAHGGFGMGLSRLLMVMLGLESVREAVFVFRGPNRLEP</sequence>
<feature type="binding site" evidence="9">
    <location>
        <position position="168"/>
    </location>
    <ligand>
        <name>L-aspartate</name>
        <dbReference type="ChEBI" id="CHEBI:29991"/>
    </ligand>
</feature>
<dbReference type="Gene3D" id="3.30.930.10">
    <property type="entry name" value="Bira Bifunctional Protein, Domain 2"/>
    <property type="match status" value="1"/>
</dbReference>
<dbReference type="PATRIC" id="fig|229920.5.peg.2702"/>
<evidence type="ECO:0000256" key="5">
    <source>
        <dbReference type="ARBA" id="ARBA00022741"/>
    </source>
</evidence>
<feature type="binding site" evidence="9">
    <location>
        <position position="365"/>
    </location>
    <ligand>
        <name>L-aspartate</name>
        <dbReference type="ChEBI" id="CHEBI:29991"/>
    </ligand>
</feature>
<evidence type="ECO:0000313" key="12">
    <source>
        <dbReference type="Proteomes" id="UP000050430"/>
    </source>
</evidence>
<dbReference type="NCBIfam" id="NF003483">
    <property type="entry name" value="PRK05159.1"/>
    <property type="match status" value="1"/>
</dbReference>
<feature type="binding site" evidence="9">
    <location>
        <position position="212"/>
    </location>
    <ligand>
        <name>L-aspartate</name>
        <dbReference type="ChEBI" id="CHEBI:29991"/>
    </ligand>
</feature>
<dbReference type="InterPro" id="IPR004364">
    <property type="entry name" value="Aa-tRNA-synt_II"/>
</dbReference>
<dbReference type="Proteomes" id="UP000050430">
    <property type="component" value="Unassembled WGS sequence"/>
</dbReference>
<comment type="caution">
    <text evidence="11">The sequence shown here is derived from an EMBL/GenBank/DDBJ whole genome shotgun (WGS) entry which is preliminary data.</text>
</comment>
<accession>A0A0P6XIK9</accession>
<feature type="binding site" evidence="9">
    <location>
        <position position="369"/>
    </location>
    <ligand>
        <name>L-aspartate</name>
        <dbReference type="ChEBI" id="CHEBI:29991"/>
    </ligand>
</feature>
<evidence type="ECO:0000256" key="4">
    <source>
        <dbReference type="ARBA" id="ARBA00022598"/>
    </source>
</evidence>
<dbReference type="InterPro" id="IPR006195">
    <property type="entry name" value="aa-tRNA-synth_II"/>
</dbReference>
<evidence type="ECO:0000256" key="7">
    <source>
        <dbReference type="ARBA" id="ARBA00022917"/>
    </source>
</evidence>
<evidence type="ECO:0000256" key="1">
    <source>
        <dbReference type="ARBA" id="ARBA00004496"/>
    </source>
</evidence>